<accession>A0A1M2VR91</accession>
<reference evidence="2 4" key="1">
    <citation type="submission" date="2016-10" db="EMBL/GenBank/DDBJ databases">
        <title>Genome sequence of the basidiomycete white-rot fungus Trametes pubescens.</title>
        <authorList>
            <person name="Makela M.R."/>
            <person name="Granchi Z."/>
            <person name="Peng M."/>
            <person name="De Vries R.P."/>
            <person name="Grigoriev I."/>
            <person name="Riley R."/>
            <person name="Hilden K."/>
        </authorList>
    </citation>
    <scope>NUCLEOTIDE SEQUENCE [LARGE SCALE GENOMIC DNA]</scope>
    <source>
        <strain evidence="2 4">FBCC735</strain>
    </source>
</reference>
<feature type="compositionally biased region" description="Polar residues" evidence="1">
    <location>
        <begin position="1"/>
        <end position="17"/>
    </location>
</feature>
<feature type="region of interest" description="Disordered" evidence="1">
    <location>
        <begin position="1"/>
        <end position="52"/>
    </location>
</feature>
<dbReference type="AlphaFoldDB" id="A0A1M2VR91"/>
<dbReference type="EMBL" id="MNAD01000819">
    <property type="protein sequence ID" value="OJT10113.1"/>
    <property type="molecule type" value="Genomic_DNA"/>
</dbReference>
<evidence type="ECO:0000313" key="3">
    <source>
        <dbReference type="EMBL" id="OJT11636.1"/>
    </source>
</evidence>
<keyword evidence="4" id="KW-1185">Reference proteome</keyword>
<feature type="region of interest" description="Disordered" evidence="1">
    <location>
        <begin position="370"/>
        <end position="392"/>
    </location>
</feature>
<organism evidence="2 4">
    <name type="scientific">Trametes pubescens</name>
    <name type="common">White-rot fungus</name>
    <dbReference type="NCBI Taxonomy" id="154538"/>
    <lineage>
        <taxon>Eukaryota</taxon>
        <taxon>Fungi</taxon>
        <taxon>Dikarya</taxon>
        <taxon>Basidiomycota</taxon>
        <taxon>Agaricomycotina</taxon>
        <taxon>Agaricomycetes</taxon>
        <taxon>Polyporales</taxon>
        <taxon>Polyporaceae</taxon>
        <taxon>Trametes</taxon>
    </lineage>
</organism>
<sequence length="790" mass="88158">MPSSSQEGGMLPTSQTVPAGLRFKRKVREERSVSPPSRSPSPRLADHVDDPPPKVPLAPLAFKVNKFGKAPNVCQAFDGKVAAQGFFQSMVVTSPNMDYVPEYPVERKIIETYADGRWGVREYSRWPQMLVPDMMHVACIPTASSAEWDDVLWRALLPTTEWEEDVLTGVRDLGFIKKETRNALSQTAALVITRFEMDVEMRVDSPQDYREHGTVLVLILRQCVERMEKLPSPAGIAVAVAAHIQRISLELAGLCTYLEVVHQRLTDSTDHSSELLPVIGTFVREGTAAQTCRRVGLPTWFLQPLTNTLSVWRIVDFLSLPTDMSGRRCEPPIHHESGAVAGITNLTGSWLRTMALSVSKLVCATHMPALETGDGPAVVSAEDGPPEAKRPKVFDGEVHAKHLVMRPGAAAEPPGAEKKKNRRQRKRKLAEANTSNPPGEPSTSGGQPPPPSAGGAEQEHPPASAAIVQPAKTFVPSPFYLVPKQWAEALREASPVPRAAASSLYFYPPPFLLDTVSSQLPLPADVMNHGPARNDDKVLRYIHNLLRIRRFCRTRLFDPMMSSHPLTIMDWRAALWGDFGGKSKEASGSNPANLRRTKRRQDEWNAICRLFERVALLPSYRDDLAAPFRGGAFKAEDVATAQDVRLWVLWESHEINFRCELMALDTLLVHRKEWKDIHRWTRESAVSAVWGKPASVVSVLPAVELSGESDRWVSGDPERWTCDRDFIRAFVKLMIRWPDAPPEFVKADAAAHPWDEAEYATLSRVAVDFYVKTFVRIYRRLPVPPIPQPM</sequence>
<dbReference type="Proteomes" id="UP000184267">
    <property type="component" value="Unassembled WGS sequence"/>
</dbReference>
<protein>
    <submittedName>
        <fullName evidence="2">Uncharacterized protein</fullName>
    </submittedName>
</protein>
<feature type="compositionally biased region" description="Basic residues" evidence="1">
    <location>
        <begin position="419"/>
        <end position="428"/>
    </location>
</feature>
<feature type="compositionally biased region" description="Low complexity" evidence="1">
    <location>
        <begin position="33"/>
        <end position="43"/>
    </location>
</feature>
<dbReference type="OMA" id="AERTECH"/>
<dbReference type="EMBL" id="MNAD01000603">
    <property type="protein sequence ID" value="OJT11636.1"/>
    <property type="molecule type" value="Genomic_DNA"/>
</dbReference>
<evidence type="ECO:0000313" key="2">
    <source>
        <dbReference type="EMBL" id="OJT10113.1"/>
    </source>
</evidence>
<proteinExistence type="predicted"/>
<comment type="caution">
    <text evidence="2">The sequence shown here is derived from an EMBL/GenBank/DDBJ whole genome shotgun (WGS) entry which is preliminary data.</text>
</comment>
<evidence type="ECO:0000313" key="4">
    <source>
        <dbReference type="Proteomes" id="UP000184267"/>
    </source>
</evidence>
<name>A0A1M2VR91_TRAPU</name>
<feature type="region of interest" description="Disordered" evidence="1">
    <location>
        <begin position="404"/>
        <end position="464"/>
    </location>
</feature>
<evidence type="ECO:0000256" key="1">
    <source>
        <dbReference type="SAM" id="MobiDB-lite"/>
    </source>
</evidence>
<gene>
    <name evidence="3" type="ORF">TRAPUB_11842</name>
    <name evidence="2" type="ORF">TRAPUB_13403</name>
</gene>
<dbReference type="OrthoDB" id="2756194at2759"/>